<dbReference type="PANTHER" id="PTHR40459">
    <property type="entry name" value="CONSERVED HYPOTHETICAL ALANINE AND LEUCINE RICH PROTEIN"/>
    <property type="match status" value="1"/>
</dbReference>
<dbReference type="InterPro" id="IPR018931">
    <property type="entry name" value="DUF2520"/>
</dbReference>
<dbReference type="SUPFAM" id="SSF51735">
    <property type="entry name" value="NAD(P)-binding Rossmann-fold domains"/>
    <property type="match status" value="1"/>
</dbReference>
<dbReference type="Pfam" id="PF10728">
    <property type="entry name" value="DUF2520"/>
    <property type="match status" value="1"/>
</dbReference>
<dbReference type="Gene3D" id="3.40.50.720">
    <property type="entry name" value="NAD(P)-binding Rossmann-like Domain"/>
    <property type="match status" value="1"/>
</dbReference>
<dbReference type="RefSeq" id="WP_138950230.1">
    <property type="nucleotide sequence ID" value="NZ_CP040749.1"/>
</dbReference>
<dbReference type="Pfam" id="PF03807">
    <property type="entry name" value="F420_oxidored"/>
    <property type="match status" value="1"/>
</dbReference>
<dbReference type="InterPro" id="IPR008927">
    <property type="entry name" value="6-PGluconate_DH-like_C_sf"/>
</dbReference>
<dbReference type="InterPro" id="IPR037108">
    <property type="entry name" value="TM1727-like_C_sf"/>
</dbReference>
<dbReference type="InterPro" id="IPR028939">
    <property type="entry name" value="P5C_Rdtase_cat_N"/>
</dbReference>
<dbReference type="Gene3D" id="1.10.1040.20">
    <property type="entry name" value="ProC-like, C-terminal domain"/>
    <property type="match status" value="1"/>
</dbReference>
<dbReference type="EMBL" id="CP040749">
    <property type="protein sequence ID" value="QCX39372.1"/>
    <property type="molecule type" value="Genomic_DNA"/>
</dbReference>
<evidence type="ECO:0000259" key="1">
    <source>
        <dbReference type="Pfam" id="PF03807"/>
    </source>
</evidence>
<dbReference type="PANTHER" id="PTHR40459:SF1">
    <property type="entry name" value="CONSERVED HYPOTHETICAL ALANINE AND LEUCINE RICH PROTEIN"/>
    <property type="match status" value="1"/>
</dbReference>
<gene>
    <name evidence="3" type="ORF">FF125_13330</name>
</gene>
<dbReference type="InterPro" id="IPR036291">
    <property type="entry name" value="NAD(P)-bd_dom_sf"/>
</dbReference>
<dbReference type="OrthoDB" id="9810755at2"/>
<reference evidence="3 4" key="1">
    <citation type="submission" date="2019-05" db="EMBL/GenBank/DDBJ databases">
        <title>Algicella ahnfeltiae gen. nov., sp. nov., a novel marine bacterium of the family Flavobacteriaceae isolated from a red alga.</title>
        <authorList>
            <person name="Nedashkovskaya O.I."/>
            <person name="Kukhlevskiy A.D."/>
            <person name="Kim S.-G."/>
            <person name="Zhukova N.V."/>
            <person name="Mikhailov V.V."/>
        </authorList>
    </citation>
    <scope>NUCLEOTIDE SEQUENCE [LARGE SCALE GENOMIC DNA]</scope>
    <source>
        <strain evidence="3 4">10Alg115</strain>
    </source>
</reference>
<proteinExistence type="predicted"/>
<dbReference type="Proteomes" id="UP000306229">
    <property type="component" value="Chromosome"/>
</dbReference>
<organism evidence="3 4">
    <name type="scientific">Aureibaculum algae</name>
    <dbReference type="NCBI Taxonomy" id="2584122"/>
    <lineage>
        <taxon>Bacteria</taxon>
        <taxon>Pseudomonadati</taxon>
        <taxon>Bacteroidota</taxon>
        <taxon>Flavobacteriia</taxon>
        <taxon>Flavobacteriales</taxon>
        <taxon>Flavobacteriaceae</taxon>
        <taxon>Aureibaculum</taxon>
    </lineage>
</organism>
<keyword evidence="4" id="KW-1185">Reference proteome</keyword>
<dbReference type="AlphaFoldDB" id="A0A5B7TXD3"/>
<protein>
    <submittedName>
        <fullName evidence="3">DUF2520 domain-containing protein</fullName>
    </submittedName>
</protein>
<name>A0A5B7TXD3_9FLAO</name>
<feature type="domain" description="DUF2520" evidence="2">
    <location>
        <begin position="121"/>
        <end position="244"/>
    </location>
</feature>
<sequence length="252" mass="28299">MISVILLGTGNLANHLIDAFLQTKNVNLVQVYGRNAAALAKFKKTVDTTSNLAHLKEADIYIIAISDDAIAEFSEQLLVRDKLVVHTSGSVSIDAIKTSNRGVFYPLQTFTKDKPINFTAIPICIETKQKEDFNQLQQLASLLSNNVYTIDSNQRKYIHLAAVFTNNFVNYMYKIGNDICDENNIPFEILHPLILESATKIKNNKPVSIQTGPAVRNDKKTISNHLKLLKDDEKEIYNLLTQSIQNTYGKKL</sequence>
<dbReference type="SUPFAM" id="SSF48179">
    <property type="entry name" value="6-phosphogluconate dehydrogenase C-terminal domain-like"/>
    <property type="match status" value="1"/>
</dbReference>
<accession>A0A5B7TXD3</accession>
<feature type="domain" description="Pyrroline-5-carboxylate reductase catalytic N-terminal" evidence="1">
    <location>
        <begin position="5"/>
        <end position="87"/>
    </location>
</feature>
<evidence type="ECO:0000313" key="4">
    <source>
        <dbReference type="Proteomes" id="UP000306229"/>
    </source>
</evidence>
<evidence type="ECO:0000313" key="3">
    <source>
        <dbReference type="EMBL" id="QCX39372.1"/>
    </source>
</evidence>
<dbReference type="KEGG" id="fbe:FF125_13330"/>
<evidence type="ECO:0000259" key="2">
    <source>
        <dbReference type="Pfam" id="PF10728"/>
    </source>
</evidence>